<name>A0A6H5G2J9_9HEMI</name>
<accession>A0A6H5G2J9</accession>
<dbReference type="AlphaFoldDB" id="A0A6H5G2J9"/>
<keyword evidence="3" id="KW-1185">Reference proteome</keyword>
<organism evidence="2 3">
    <name type="scientific">Nesidiocoris tenuis</name>
    <dbReference type="NCBI Taxonomy" id="355587"/>
    <lineage>
        <taxon>Eukaryota</taxon>
        <taxon>Metazoa</taxon>
        <taxon>Ecdysozoa</taxon>
        <taxon>Arthropoda</taxon>
        <taxon>Hexapoda</taxon>
        <taxon>Insecta</taxon>
        <taxon>Pterygota</taxon>
        <taxon>Neoptera</taxon>
        <taxon>Paraneoptera</taxon>
        <taxon>Hemiptera</taxon>
        <taxon>Heteroptera</taxon>
        <taxon>Panheteroptera</taxon>
        <taxon>Cimicomorpha</taxon>
        <taxon>Miridae</taxon>
        <taxon>Dicyphina</taxon>
        <taxon>Nesidiocoris</taxon>
    </lineage>
</organism>
<feature type="region of interest" description="Disordered" evidence="1">
    <location>
        <begin position="188"/>
        <end position="211"/>
    </location>
</feature>
<dbReference type="Proteomes" id="UP000479000">
    <property type="component" value="Unassembled WGS sequence"/>
</dbReference>
<sequence length="211" mass="24941">MSRPIYPEPSLERLVFWPLSRSSFQAVGRVLDIAQTKHCRPPWDCSERRFVQGTDVRFLEEIFSVVTRRTDFREASSRVAAYWRLYYKRNILCWWQSFARAQKKFFFKKGRNYENGVGHVLKEEEHRENDGKGKNRQQATGGTLDFQKFECRWPPTALLTKYFTSDIAPEEGRTAESARAKKYYIKTNSSPFSSPRIKKRIKKGQKNNLRL</sequence>
<evidence type="ECO:0000313" key="2">
    <source>
        <dbReference type="EMBL" id="CAA9996554.1"/>
    </source>
</evidence>
<feature type="compositionally biased region" description="Basic residues" evidence="1">
    <location>
        <begin position="196"/>
        <end position="205"/>
    </location>
</feature>
<reference evidence="2 3" key="1">
    <citation type="submission" date="2020-02" db="EMBL/GenBank/DDBJ databases">
        <authorList>
            <person name="Ferguson B K."/>
        </authorList>
    </citation>
    <scope>NUCLEOTIDE SEQUENCE [LARGE SCALE GENOMIC DNA]</scope>
</reference>
<gene>
    <name evidence="2" type="ORF">NTEN_LOCUS3050</name>
</gene>
<evidence type="ECO:0000256" key="1">
    <source>
        <dbReference type="SAM" id="MobiDB-lite"/>
    </source>
</evidence>
<dbReference type="EMBL" id="CADCXU010004676">
    <property type="protein sequence ID" value="CAA9996554.1"/>
    <property type="molecule type" value="Genomic_DNA"/>
</dbReference>
<protein>
    <submittedName>
        <fullName evidence="2">Uncharacterized protein</fullName>
    </submittedName>
</protein>
<proteinExistence type="predicted"/>
<evidence type="ECO:0000313" key="3">
    <source>
        <dbReference type="Proteomes" id="UP000479000"/>
    </source>
</evidence>